<dbReference type="RefSeq" id="WP_123821589.1">
    <property type="nucleotide sequence ID" value="NZ_RKQG01000004.1"/>
</dbReference>
<dbReference type="EMBL" id="RKQG01000004">
    <property type="protein sequence ID" value="RPE27230.1"/>
    <property type="molecule type" value="Genomic_DNA"/>
</dbReference>
<keyword evidence="4" id="KW-1185">Reference proteome</keyword>
<comment type="caution">
    <text evidence="3">The sequence shown here is derived from an EMBL/GenBank/DDBJ whole genome shotgun (WGS) entry which is preliminary data.</text>
</comment>
<evidence type="ECO:0000313" key="2">
    <source>
        <dbReference type="EMBL" id="RPE27230.1"/>
    </source>
</evidence>
<evidence type="ECO:0000313" key="3">
    <source>
        <dbReference type="EMBL" id="RPE27362.1"/>
    </source>
</evidence>
<accession>A0A3N4R2C3</accession>
<feature type="region of interest" description="Disordered" evidence="1">
    <location>
        <begin position="1"/>
        <end position="30"/>
    </location>
</feature>
<proteinExistence type="predicted"/>
<gene>
    <name evidence="2" type="ORF">EDD38_7374</name>
    <name evidence="3" type="ORF">EDD38_7507</name>
</gene>
<sequence length="106" mass="11120">MLPFRLSLPEPAPHTAPAPEAGARPGPAPADLDAVLDRIAAGTSTTADADTLRTTLTALQRQSDAARAFADEMAHYCSPHNLAATYAQRLTERLDAAGNLQPAHHA</sequence>
<evidence type="ECO:0000256" key="1">
    <source>
        <dbReference type="SAM" id="MobiDB-lite"/>
    </source>
</evidence>
<name>A0A3N4R2C3_9ACTN</name>
<dbReference type="Proteomes" id="UP000266906">
    <property type="component" value="Unassembled WGS sequence"/>
</dbReference>
<reference evidence="3 4" key="1">
    <citation type="submission" date="2018-11" db="EMBL/GenBank/DDBJ databases">
        <title>Sequencing the genomes of 1000 actinobacteria strains.</title>
        <authorList>
            <person name="Klenk H.-P."/>
        </authorList>
    </citation>
    <scope>NUCLEOTIDE SEQUENCE [LARGE SCALE GENOMIC DNA]</scope>
    <source>
        <strain evidence="3 4">DSM 44781</strain>
    </source>
</reference>
<protein>
    <submittedName>
        <fullName evidence="3">Uncharacterized protein</fullName>
    </submittedName>
</protein>
<evidence type="ECO:0000313" key="4">
    <source>
        <dbReference type="Proteomes" id="UP000266906"/>
    </source>
</evidence>
<dbReference type="AlphaFoldDB" id="A0A3N4R2C3"/>
<dbReference type="EMBL" id="RKQG01000004">
    <property type="protein sequence ID" value="RPE27362.1"/>
    <property type="molecule type" value="Genomic_DNA"/>
</dbReference>
<organism evidence="3 4">
    <name type="scientific">Kitasatospora cineracea</name>
    <dbReference type="NCBI Taxonomy" id="88074"/>
    <lineage>
        <taxon>Bacteria</taxon>
        <taxon>Bacillati</taxon>
        <taxon>Actinomycetota</taxon>
        <taxon>Actinomycetes</taxon>
        <taxon>Kitasatosporales</taxon>
        <taxon>Streptomycetaceae</taxon>
        <taxon>Kitasatospora</taxon>
    </lineage>
</organism>